<organism evidence="1">
    <name type="scientific">Arundo donax</name>
    <name type="common">Giant reed</name>
    <name type="synonym">Donax arundinaceus</name>
    <dbReference type="NCBI Taxonomy" id="35708"/>
    <lineage>
        <taxon>Eukaryota</taxon>
        <taxon>Viridiplantae</taxon>
        <taxon>Streptophyta</taxon>
        <taxon>Embryophyta</taxon>
        <taxon>Tracheophyta</taxon>
        <taxon>Spermatophyta</taxon>
        <taxon>Magnoliopsida</taxon>
        <taxon>Liliopsida</taxon>
        <taxon>Poales</taxon>
        <taxon>Poaceae</taxon>
        <taxon>PACMAD clade</taxon>
        <taxon>Arundinoideae</taxon>
        <taxon>Arundineae</taxon>
        <taxon>Arundo</taxon>
    </lineage>
</organism>
<proteinExistence type="predicted"/>
<name>A0A0A9AM94_ARUDO</name>
<reference evidence="1" key="2">
    <citation type="journal article" date="2015" name="Data Brief">
        <title>Shoot transcriptome of the giant reed, Arundo donax.</title>
        <authorList>
            <person name="Barrero R.A."/>
            <person name="Guerrero F.D."/>
            <person name="Moolhuijzen P."/>
            <person name="Goolsby J.A."/>
            <person name="Tidwell J."/>
            <person name="Bellgard S.E."/>
            <person name="Bellgard M.I."/>
        </authorList>
    </citation>
    <scope>NUCLEOTIDE SEQUENCE</scope>
    <source>
        <tissue evidence="1">Shoot tissue taken approximately 20 cm above the soil surface</tissue>
    </source>
</reference>
<dbReference type="AlphaFoldDB" id="A0A0A9AM94"/>
<evidence type="ECO:0000313" key="1">
    <source>
        <dbReference type="EMBL" id="JAD48182.1"/>
    </source>
</evidence>
<protein>
    <submittedName>
        <fullName evidence="1">Uncharacterized protein</fullName>
    </submittedName>
</protein>
<reference evidence="1" key="1">
    <citation type="submission" date="2014-09" db="EMBL/GenBank/DDBJ databases">
        <authorList>
            <person name="Magalhaes I.L.F."/>
            <person name="Oliveira U."/>
            <person name="Santos F.R."/>
            <person name="Vidigal T.H.D.A."/>
            <person name="Brescovit A.D."/>
            <person name="Santos A.J."/>
        </authorList>
    </citation>
    <scope>NUCLEOTIDE SEQUENCE</scope>
    <source>
        <tissue evidence="1">Shoot tissue taken approximately 20 cm above the soil surface</tissue>
    </source>
</reference>
<dbReference type="EMBL" id="GBRH01249713">
    <property type="protein sequence ID" value="JAD48182.1"/>
    <property type="molecule type" value="Transcribed_RNA"/>
</dbReference>
<accession>A0A0A9AM94</accession>
<sequence>MPLFRLAKNPCDQIPCYKNLLLTVSIFCMIIF</sequence>